<feature type="chain" id="PRO_5045275038" evidence="7">
    <location>
        <begin position="21"/>
        <end position="141"/>
    </location>
</feature>
<dbReference type="PANTHER" id="PTHR13647">
    <property type="entry name" value="INSULIN-LIKE PEPTIDE 2-RELATED"/>
    <property type="match status" value="1"/>
</dbReference>
<comment type="subcellular location">
    <subcellularLocation>
        <location evidence="6">Secreted</location>
    </subcellularLocation>
</comment>
<evidence type="ECO:0000313" key="9">
    <source>
        <dbReference type="Proteomes" id="UP000695000"/>
    </source>
</evidence>
<accession>A0ABM1NJM3</accession>
<dbReference type="GeneID" id="108569829"/>
<keyword evidence="3" id="KW-0165">Cleavage on pair of basic residues</keyword>
<dbReference type="PROSITE" id="PS00262">
    <property type="entry name" value="INSULIN"/>
    <property type="match status" value="1"/>
</dbReference>
<dbReference type="Gene3D" id="1.10.100.10">
    <property type="entry name" value="Insulin-like"/>
    <property type="match status" value="1"/>
</dbReference>
<dbReference type="SUPFAM" id="SSF56994">
    <property type="entry name" value="Insulin-like"/>
    <property type="match status" value="1"/>
</dbReference>
<dbReference type="InterPro" id="IPR036438">
    <property type="entry name" value="Insulin-like_sf"/>
</dbReference>
<dbReference type="PANTHER" id="PTHR13647:SF4">
    <property type="entry name" value="INSULIN-LIKE PEPTIDE 1-RELATED"/>
    <property type="match status" value="1"/>
</dbReference>
<keyword evidence="9" id="KW-1185">Reference proteome</keyword>
<comment type="similarity">
    <text evidence="1 6">Belongs to the insulin family.</text>
</comment>
<dbReference type="InterPro" id="IPR022352">
    <property type="entry name" value="Ins/IGF/rlx"/>
</dbReference>
<dbReference type="SMART" id="SM00078">
    <property type="entry name" value="IlGF"/>
    <property type="match status" value="1"/>
</dbReference>
<keyword evidence="4 7" id="KW-0732">Signal</keyword>
<keyword evidence="6" id="KW-0964">Secreted</keyword>
<evidence type="ECO:0000256" key="7">
    <source>
        <dbReference type="SAM" id="SignalP"/>
    </source>
</evidence>
<gene>
    <name evidence="10" type="primary">LOC108569829</name>
</gene>
<dbReference type="CDD" id="cd04366">
    <property type="entry name" value="IlGF_insulin_bombyxin_like"/>
    <property type="match status" value="1"/>
</dbReference>
<dbReference type="PRINTS" id="PR00276">
    <property type="entry name" value="INSULINFAMLY"/>
</dbReference>
<evidence type="ECO:0000256" key="1">
    <source>
        <dbReference type="ARBA" id="ARBA00009034"/>
    </source>
</evidence>
<protein>
    <submittedName>
        <fullName evidence="10">LIRP</fullName>
    </submittedName>
</protein>
<evidence type="ECO:0000259" key="8">
    <source>
        <dbReference type="SMART" id="SM00078"/>
    </source>
</evidence>
<sequence length="141" mass="15898">MNFALKYCVLILAIVAHCHSQSGKTYMCGARITEALSIICEGIYNAPLKKASGASISHSSSVGLNDLEEFKEPKMDEYVKWQILNAISKENEQIRANMMMPFQQRFQSLGLMKTRFRRSPGIVEECCLKGCTIDEMQDYCA</sequence>
<evidence type="ECO:0000256" key="6">
    <source>
        <dbReference type="RuleBase" id="RU000406"/>
    </source>
</evidence>
<dbReference type="InterPro" id="IPR022353">
    <property type="entry name" value="Insulin_CS"/>
</dbReference>
<feature type="signal peptide" evidence="7">
    <location>
        <begin position="1"/>
        <end position="20"/>
    </location>
</feature>
<evidence type="ECO:0000256" key="3">
    <source>
        <dbReference type="ARBA" id="ARBA00022685"/>
    </source>
</evidence>
<keyword evidence="5" id="KW-1015">Disulfide bond</keyword>
<organism evidence="9 10">
    <name type="scientific">Nicrophorus vespilloides</name>
    <name type="common">Boreal carrion beetle</name>
    <dbReference type="NCBI Taxonomy" id="110193"/>
    <lineage>
        <taxon>Eukaryota</taxon>
        <taxon>Metazoa</taxon>
        <taxon>Ecdysozoa</taxon>
        <taxon>Arthropoda</taxon>
        <taxon>Hexapoda</taxon>
        <taxon>Insecta</taxon>
        <taxon>Pterygota</taxon>
        <taxon>Neoptera</taxon>
        <taxon>Endopterygota</taxon>
        <taxon>Coleoptera</taxon>
        <taxon>Polyphaga</taxon>
        <taxon>Staphyliniformia</taxon>
        <taxon>Silphidae</taxon>
        <taxon>Nicrophorinae</taxon>
        <taxon>Nicrophorus</taxon>
    </lineage>
</organism>
<evidence type="ECO:0000256" key="5">
    <source>
        <dbReference type="ARBA" id="ARBA00023157"/>
    </source>
</evidence>
<dbReference type="Pfam" id="PF00049">
    <property type="entry name" value="Insulin"/>
    <property type="match status" value="1"/>
</dbReference>
<proteinExistence type="inferred from homology"/>
<dbReference type="Proteomes" id="UP000695000">
    <property type="component" value="Unplaced"/>
</dbReference>
<evidence type="ECO:0000313" key="10">
    <source>
        <dbReference type="RefSeq" id="XP_017787023.1"/>
    </source>
</evidence>
<name>A0ABM1NJM3_NICVS</name>
<comment type="subunit">
    <text evidence="2">Heterodimer of a B chain and an A chain linked by two disulfide bonds.</text>
</comment>
<evidence type="ECO:0000256" key="4">
    <source>
        <dbReference type="ARBA" id="ARBA00022729"/>
    </source>
</evidence>
<feature type="domain" description="Insulin-like" evidence="8">
    <location>
        <begin position="25"/>
        <end position="140"/>
    </location>
</feature>
<evidence type="ECO:0000256" key="2">
    <source>
        <dbReference type="ARBA" id="ARBA00011207"/>
    </source>
</evidence>
<dbReference type="InterPro" id="IPR016179">
    <property type="entry name" value="Insulin-like"/>
</dbReference>
<reference evidence="10" key="1">
    <citation type="submission" date="2025-08" db="UniProtKB">
        <authorList>
            <consortium name="RefSeq"/>
        </authorList>
    </citation>
    <scope>IDENTIFICATION</scope>
    <source>
        <tissue evidence="10">Whole Larva</tissue>
    </source>
</reference>
<dbReference type="RefSeq" id="XP_017787023.1">
    <property type="nucleotide sequence ID" value="XM_017931534.1"/>
</dbReference>